<protein>
    <recommendedName>
        <fullName evidence="2">FAS1 domain-containing protein</fullName>
    </recommendedName>
</protein>
<dbReference type="InterPro" id="IPR036378">
    <property type="entry name" value="FAS1_dom_sf"/>
</dbReference>
<comment type="caution">
    <text evidence="3">The sequence shown here is derived from an EMBL/GenBank/DDBJ whole genome shotgun (WGS) entry which is preliminary data.</text>
</comment>
<name>A0A9P5HJQ9_9HYPO</name>
<dbReference type="PANTHER" id="PTHR10900:SF125">
    <property type="entry name" value="FAS1 DOMAIN-CONTAINING PROTEIN YLR001C"/>
    <property type="match status" value="1"/>
</dbReference>
<dbReference type="AlphaFoldDB" id="A0A9P5HJQ9"/>
<dbReference type="EMBL" id="JAANBB010000010">
    <property type="protein sequence ID" value="KAF7556662.1"/>
    <property type="molecule type" value="Genomic_DNA"/>
</dbReference>
<feature type="signal peptide" evidence="1">
    <location>
        <begin position="1"/>
        <end position="15"/>
    </location>
</feature>
<accession>A0A9P5HJQ9</accession>
<feature type="chain" id="PRO_5040306296" description="FAS1 domain-containing protein" evidence="1">
    <location>
        <begin position="16"/>
        <end position="452"/>
    </location>
</feature>
<dbReference type="PANTHER" id="PTHR10900">
    <property type="entry name" value="PERIOSTIN-RELATED"/>
    <property type="match status" value="1"/>
</dbReference>
<dbReference type="SMART" id="SM00554">
    <property type="entry name" value="FAS1"/>
    <property type="match status" value="2"/>
</dbReference>
<dbReference type="InterPro" id="IPR000782">
    <property type="entry name" value="FAS1_domain"/>
</dbReference>
<dbReference type="Pfam" id="PF02469">
    <property type="entry name" value="Fasciclin"/>
    <property type="match status" value="2"/>
</dbReference>
<proteinExistence type="predicted"/>
<evidence type="ECO:0000256" key="1">
    <source>
        <dbReference type="SAM" id="SignalP"/>
    </source>
</evidence>
<organism evidence="3 4">
    <name type="scientific">Cylindrodendrum hubeiense</name>
    <dbReference type="NCBI Taxonomy" id="595255"/>
    <lineage>
        <taxon>Eukaryota</taxon>
        <taxon>Fungi</taxon>
        <taxon>Dikarya</taxon>
        <taxon>Ascomycota</taxon>
        <taxon>Pezizomycotina</taxon>
        <taxon>Sordariomycetes</taxon>
        <taxon>Hypocreomycetidae</taxon>
        <taxon>Hypocreales</taxon>
        <taxon>Nectriaceae</taxon>
        <taxon>Cylindrodendrum</taxon>
    </lineage>
</organism>
<dbReference type="InterPro" id="IPR050904">
    <property type="entry name" value="Adhesion/Biosynth-related"/>
</dbReference>
<feature type="domain" description="FAS1" evidence="2">
    <location>
        <begin position="244"/>
        <end position="407"/>
    </location>
</feature>
<reference evidence="3" key="1">
    <citation type="submission" date="2020-03" db="EMBL/GenBank/DDBJ databases">
        <title>Draft Genome Sequence of Cylindrodendrum hubeiense.</title>
        <authorList>
            <person name="Buettner E."/>
            <person name="Kellner H."/>
        </authorList>
    </citation>
    <scope>NUCLEOTIDE SEQUENCE</scope>
    <source>
        <strain evidence="3">IHI 201604</strain>
    </source>
</reference>
<feature type="domain" description="FAS1" evidence="2">
    <location>
        <begin position="104"/>
        <end position="241"/>
    </location>
</feature>
<dbReference type="OrthoDB" id="7700931at2759"/>
<keyword evidence="4" id="KW-1185">Reference proteome</keyword>
<sequence>MKLAISLASVAAVSALAVPKDGPGFFKDQVHHAESLLGDAQSKLSTSFDEAVDFFSPGIIDAIHNAKETIRDEVGEILAHKSSSHSSASTFEYDLDVVDHDLSNLTIFEILSKSTHATKFYELVKDYENVVKLLNDSDTASTLFVPIDQAFENIPEHKKPSDEFVESLLNYHVAVGEYPAIKVLKSHTIPTAYDEPLLGGEPQRIRVSVGISGVRLNVYSKVVAVNIKAKNGYLHAVNKILIPPPSIGRVISVFPSTFSTLLLAYEKTDFVEYIHTIETVGSTVFAPSNSAWKRLGFKANAFLFNTEQGKKYLKALLKYQIVPNVTLYSDEIYYGDENEAAVPDKDNANNVDHFHLELHPLLENSSLGVDVYNWRGWASIVVNGAVKAGFIDAVGKNGVLHVVEDVPLPPHKRGGKEGNEWNGEIEVEDLIERLSEFVDDADDQDEDWVGDL</sequence>
<keyword evidence="1" id="KW-0732">Signal</keyword>
<dbReference type="Gene3D" id="2.30.180.10">
    <property type="entry name" value="FAS1 domain"/>
    <property type="match status" value="2"/>
</dbReference>
<gene>
    <name evidence="3" type="ORF">G7Z17_g1200</name>
</gene>
<evidence type="ECO:0000313" key="4">
    <source>
        <dbReference type="Proteomes" id="UP000722485"/>
    </source>
</evidence>
<evidence type="ECO:0000259" key="2">
    <source>
        <dbReference type="PROSITE" id="PS50213"/>
    </source>
</evidence>
<evidence type="ECO:0000313" key="3">
    <source>
        <dbReference type="EMBL" id="KAF7556662.1"/>
    </source>
</evidence>
<dbReference type="SUPFAM" id="SSF82153">
    <property type="entry name" value="FAS1 domain"/>
    <property type="match status" value="2"/>
</dbReference>
<dbReference type="Proteomes" id="UP000722485">
    <property type="component" value="Unassembled WGS sequence"/>
</dbReference>
<dbReference type="PROSITE" id="PS50213">
    <property type="entry name" value="FAS1"/>
    <property type="match status" value="2"/>
</dbReference>